<accession>A0A9W4TDW1</accession>
<dbReference type="Proteomes" id="UP000474567">
    <property type="component" value="Unassembled WGS sequence"/>
</dbReference>
<dbReference type="Pfam" id="PF13518">
    <property type="entry name" value="HTH_28"/>
    <property type="match status" value="1"/>
</dbReference>
<evidence type="ECO:0000259" key="1">
    <source>
        <dbReference type="Pfam" id="PF13518"/>
    </source>
</evidence>
<keyword evidence="4" id="KW-1185">Reference proteome</keyword>
<proteinExistence type="predicted"/>
<dbReference type="InterPro" id="IPR055247">
    <property type="entry name" value="InsJ-like_HTH"/>
</dbReference>
<evidence type="ECO:0000313" key="2">
    <source>
        <dbReference type="EMBL" id="CAA9194190.1"/>
    </source>
</evidence>
<name>A0A9W4TDW1_9FLAO</name>
<dbReference type="AlphaFoldDB" id="A0A9W4TDW1"/>
<reference evidence="2 4" key="1">
    <citation type="submission" date="2020-02" db="EMBL/GenBank/DDBJ databases">
        <authorList>
            <person name="Criscuolo A."/>
        </authorList>
    </citation>
    <scope>NUCLEOTIDE SEQUENCE [LARGE SCALE GENOMIC DNA]</scope>
    <source>
        <strain evidence="2">CECT7796</strain>
    </source>
</reference>
<evidence type="ECO:0000313" key="5">
    <source>
        <dbReference type="Proteomes" id="UP001152749"/>
    </source>
</evidence>
<evidence type="ECO:0000313" key="3">
    <source>
        <dbReference type="EMBL" id="CAI2766202.1"/>
    </source>
</evidence>
<organism evidence="3 5">
    <name type="scientific">Flavobacterium collinsii</name>
    <dbReference type="NCBI Taxonomy" id="1114861"/>
    <lineage>
        <taxon>Bacteria</taxon>
        <taxon>Pseudomonadati</taxon>
        <taxon>Bacteroidota</taxon>
        <taxon>Flavobacteriia</taxon>
        <taxon>Flavobacteriales</taxon>
        <taxon>Flavobacteriaceae</taxon>
        <taxon>Flavobacterium</taxon>
    </lineage>
</organism>
<evidence type="ECO:0000313" key="4">
    <source>
        <dbReference type="Proteomes" id="UP000474567"/>
    </source>
</evidence>
<dbReference type="InterPro" id="IPR036388">
    <property type="entry name" value="WH-like_DNA-bd_sf"/>
</dbReference>
<dbReference type="InterPro" id="IPR009057">
    <property type="entry name" value="Homeodomain-like_sf"/>
</dbReference>
<feature type="domain" description="Insertion element IS150 protein InsJ-like helix-turn-helix" evidence="1">
    <location>
        <begin position="20"/>
        <end position="58"/>
    </location>
</feature>
<dbReference type="SUPFAM" id="SSF46689">
    <property type="entry name" value="Homeodomain-like"/>
    <property type="match status" value="1"/>
</dbReference>
<dbReference type="EMBL" id="CADCST010000017">
    <property type="protein sequence ID" value="CAA9194190.1"/>
    <property type="molecule type" value="Genomic_DNA"/>
</dbReference>
<sequence>MNNPEFKKERRSQRDYNIGFKLAVISQVEKGELTYKQAQKKYGIQGRSTVLVWLRKFGNLDWSKPNLLFMSKSKETPAQIIKRLEKELADEKLKNMVLNTMIDISDSQYGTQIRKKFSPKPSEASSRKKE</sequence>
<reference evidence="3" key="2">
    <citation type="submission" date="2022-09" db="EMBL/GenBank/DDBJ databases">
        <authorList>
            <person name="Duchaud E."/>
        </authorList>
    </citation>
    <scope>NUCLEOTIDE SEQUENCE</scope>
    <source>
        <strain evidence="3">TRV642</strain>
    </source>
</reference>
<gene>
    <name evidence="2" type="ORF">FLACOL7796_00009</name>
    <name evidence="3" type="ORF">TRV642_1195</name>
</gene>
<dbReference type="Gene3D" id="1.10.10.10">
    <property type="entry name" value="Winged helix-like DNA-binding domain superfamily/Winged helix DNA-binding domain"/>
    <property type="match status" value="1"/>
</dbReference>
<dbReference type="KEGG" id="fcs:TRV642_1195"/>
<protein>
    <submittedName>
        <fullName evidence="3">Transposase, ORF A, IS3 family</fullName>
    </submittedName>
</protein>
<dbReference type="Proteomes" id="UP001152749">
    <property type="component" value="Chromosome"/>
</dbReference>
<dbReference type="EMBL" id="OX336425">
    <property type="protein sequence ID" value="CAI2766202.1"/>
    <property type="molecule type" value="Genomic_DNA"/>
</dbReference>